<evidence type="ECO:0000313" key="15">
    <source>
        <dbReference type="EMBL" id="THW81804.1"/>
    </source>
</evidence>
<proteinExistence type="inferred from homology"/>
<evidence type="ECO:0000313" key="17">
    <source>
        <dbReference type="EMBL" id="THY70474.1"/>
    </source>
</evidence>
<dbReference type="Proteomes" id="UP000310374">
    <property type="component" value="Unassembled WGS sequence"/>
</dbReference>
<evidence type="ECO:0000256" key="3">
    <source>
        <dbReference type="ARBA" id="ARBA00017291"/>
    </source>
</evidence>
<dbReference type="Proteomes" id="UP000310687">
    <property type="component" value="Unassembled WGS sequence"/>
</dbReference>
<evidence type="ECO:0000256" key="5">
    <source>
        <dbReference type="ARBA" id="ARBA00022729"/>
    </source>
</evidence>
<comment type="similarity">
    <text evidence="2 10">Belongs to the ROT1 family.</text>
</comment>
<dbReference type="Pfam" id="PF10681">
    <property type="entry name" value="Rot1"/>
    <property type="match status" value="1"/>
</dbReference>
<dbReference type="EMBL" id="QZAM01000392">
    <property type="protein sequence ID" value="THW33021.1"/>
    <property type="molecule type" value="Genomic_DNA"/>
</dbReference>
<evidence type="ECO:0000313" key="20">
    <source>
        <dbReference type="EMBL" id="TIA47433.1"/>
    </source>
</evidence>
<accession>A0A4S8X4P3</accession>
<dbReference type="Proteomes" id="UP000305064">
    <property type="component" value="Unassembled WGS sequence"/>
</dbReference>
<evidence type="ECO:0000256" key="11">
    <source>
        <dbReference type="SAM" id="Phobius"/>
    </source>
</evidence>
<evidence type="ECO:0000256" key="10">
    <source>
        <dbReference type="PIRNR" id="PIRNR017290"/>
    </source>
</evidence>
<protein>
    <recommendedName>
        <fullName evidence="3 10">Protein ROT1</fullName>
    </recommendedName>
</protein>
<evidence type="ECO:0000313" key="25">
    <source>
        <dbReference type="Proteomes" id="UP000309076"/>
    </source>
</evidence>
<dbReference type="Proteomes" id="UP000309076">
    <property type="component" value="Unassembled WGS sequence"/>
</dbReference>
<keyword evidence="8 10" id="KW-0472">Membrane</keyword>
<gene>
    <name evidence="20" type="ORF">D6C83_05172</name>
    <name evidence="19" type="ORF">D6C90_09021</name>
    <name evidence="18" type="ORF">D6C91_06789</name>
    <name evidence="17" type="ORF">D6C94_08541</name>
    <name evidence="16" type="ORF">D6D12_04528</name>
    <name evidence="15" type="ORF">D6D15_10519</name>
    <name evidence="14" type="ORF">D6D21_10169</name>
    <name evidence="13" type="ORF">D6D22_10424</name>
</gene>
<dbReference type="GO" id="GO:0005789">
    <property type="term" value="C:endoplasmic reticulum membrane"/>
    <property type="evidence" value="ECO:0007669"/>
    <property type="project" value="UniProtKB-SubCell"/>
</dbReference>
<dbReference type="EMBL" id="QZAL01000340">
    <property type="protein sequence ID" value="THW31002.1"/>
    <property type="molecule type" value="Genomic_DNA"/>
</dbReference>
<dbReference type="Proteomes" id="UP000308005">
    <property type="component" value="Unassembled WGS sequence"/>
</dbReference>
<sequence>MRLPSAYALTATLAFASVGSAQVVDADLVGTWATKANKTLTGPGFYDPVGDNMIEPSRPGISYSFTSDGFYEEAYYRAISNPANPSCPGAIMQWQHGSYVIGSDGSITMTPIAVDGRQLLSQPCQNKNSIYTRYNTTEKMKAYRVYTDPYHGVARLDLTEFDGKIMQPMYLVYSPPTMLPTQTLNPTLAAGATSTSKAKRDIPREVPSNFKMGVQSQVMNPDRWWWMGLTFTGIGGLLYFGPRRMGMQL</sequence>
<keyword evidence="4 11" id="KW-0812">Transmembrane</keyword>
<evidence type="ECO:0000256" key="4">
    <source>
        <dbReference type="ARBA" id="ARBA00022692"/>
    </source>
</evidence>
<dbReference type="PIRSF" id="PIRSF017290">
    <property type="entry name" value="ROT1_prd"/>
    <property type="match status" value="1"/>
</dbReference>
<keyword evidence="7 11" id="KW-1133">Transmembrane helix</keyword>
<evidence type="ECO:0000313" key="23">
    <source>
        <dbReference type="Proteomes" id="UP000305064"/>
    </source>
</evidence>
<dbReference type="Proteomes" id="UP000310121">
    <property type="component" value="Unassembled WGS sequence"/>
</dbReference>
<dbReference type="EMBL" id="QZBM01000363">
    <property type="protein sequence ID" value="THZ15487.1"/>
    <property type="molecule type" value="Genomic_DNA"/>
</dbReference>
<feature type="chain" id="PRO_5044089477" description="Protein ROT1" evidence="12">
    <location>
        <begin position="22"/>
        <end position="249"/>
    </location>
</feature>
<evidence type="ECO:0000313" key="16">
    <source>
        <dbReference type="EMBL" id="THX28861.1"/>
    </source>
</evidence>
<evidence type="ECO:0000256" key="1">
    <source>
        <dbReference type="ARBA" id="ARBA00004115"/>
    </source>
</evidence>
<evidence type="ECO:0000313" key="14">
    <source>
        <dbReference type="EMBL" id="THW33021.1"/>
    </source>
</evidence>
<evidence type="ECO:0000313" key="18">
    <source>
        <dbReference type="EMBL" id="THZ15487.1"/>
    </source>
</evidence>
<dbReference type="Proteomes" id="UP000304947">
    <property type="component" value="Unassembled WGS sequence"/>
</dbReference>
<dbReference type="GO" id="GO:0006458">
    <property type="term" value="P:'de novo' protein folding"/>
    <property type="evidence" value="ECO:0007669"/>
    <property type="project" value="InterPro"/>
</dbReference>
<dbReference type="EMBL" id="QZAT01000047">
    <property type="protein sequence ID" value="THX28861.1"/>
    <property type="molecule type" value="Genomic_DNA"/>
</dbReference>
<comment type="subcellular location">
    <subcellularLocation>
        <location evidence="1">Endoplasmic reticulum membrane</location>
        <topology evidence="1">Single-pass type I membrane protein</topology>
    </subcellularLocation>
</comment>
<feature type="transmembrane region" description="Helical" evidence="11">
    <location>
        <begin position="224"/>
        <end position="241"/>
    </location>
</feature>
<dbReference type="EMBL" id="QZBN01001358">
    <property type="protein sequence ID" value="THZ27156.1"/>
    <property type="molecule type" value="Genomic_DNA"/>
</dbReference>
<evidence type="ECO:0000256" key="7">
    <source>
        <dbReference type="ARBA" id="ARBA00022989"/>
    </source>
</evidence>
<evidence type="ECO:0000313" key="21">
    <source>
        <dbReference type="Proteomes" id="UP000304928"/>
    </source>
</evidence>
<evidence type="ECO:0000256" key="2">
    <source>
        <dbReference type="ARBA" id="ARBA00007149"/>
    </source>
</evidence>
<dbReference type="EMBL" id="QZBU01001622">
    <property type="protein sequence ID" value="TIA47433.1"/>
    <property type="molecule type" value="Genomic_DNA"/>
</dbReference>
<evidence type="ECO:0000256" key="6">
    <source>
        <dbReference type="ARBA" id="ARBA00022824"/>
    </source>
</evidence>
<organism evidence="17 23">
    <name type="scientific">Aureobasidium pullulans</name>
    <name type="common">Black yeast</name>
    <name type="synonym">Pullularia pullulans</name>
    <dbReference type="NCBI Taxonomy" id="5580"/>
    <lineage>
        <taxon>Eukaryota</taxon>
        <taxon>Fungi</taxon>
        <taxon>Dikarya</taxon>
        <taxon>Ascomycota</taxon>
        <taxon>Pezizomycotina</taxon>
        <taxon>Dothideomycetes</taxon>
        <taxon>Dothideomycetidae</taxon>
        <taxon>Dothideales</taxon>
        <taxon>Saccotheciaceae</taxon>
        <taxon>Aureobasidium</taxon>
    </lineage>
</organism>
<evidence type="ECO:0000313" key="26">
    <source>
        <dbReference type="Proteomes" id="UP000310121"/>
    </source>
</evidence>
<comment type="function">
    <text evidence="9 10">Required for normal levels of the cell wall 1,6-beta-glucan. Involved in a protein folding machinery chaperoning proteins acting in various physiological processes including cell wall synthesis and lysis of autophagic bodies.</text>
</comment>
<dbReference type="PANTHER" id="PTHR28090:SF1">
    <property type="entry name" value="PROTEIN ROT1"/>
    <property type="match status" value="1"/>
</dbReference>
<dbReference type="AlphaFoldDB" id="A0A4S8X4P3"/>
<name>A0A4S8X4P3_AURPU</name>
<keyword evidence="6 10" id="KW-0256">Endoplasmic reticulum</keyword>
<dbReference type="PANTHER" id="PTHR28090">
    <property type="entry name" value="PROTEIN ROT1"/>
    <property type="match status" value="1"/>
</dbReference>
<reference evidence="21 22" key="1">
    <citation type="submission" date="2018-10" db="EMBL/GenBank/DDBJ databases">
        <title>Fifty Aureobasidium pullulans genomes reveal a recombining polyextremotolerant generalist.</title>
        <authorList>
            <person name="Gostincar C."/>
            <person name="Turk M."/>
            <person name="Zajc J."/>
            <person name="Gunde-Cimerman N."/>
        </authorList>
    </citation>
    <scope>NUCLEOTIDE SEQUENCE [LARGE SCALE GENOMIC DNA]</scope>
    <source>
        <strain evidence="16 27">EXF-10081</strain>
        <strain evidence="15 21">EXF-10507</strain>
        <strain evidence="14 25">EXF-10796</strain>
        <strain evidence="13 28">EXF-11013</strain>
        <strain evidence="20 22">EXF-3380</strain>
        <strain evidence="19 26">EXF-3844</strain>
        <strain evidence="18 24">EXF-3863</strain>
        <strain evidence="17 23">EXF-4256</strain>
    </source>
</reference>
<evidence type="ECO:0000313" key="22">
    <source>
        <dbReference type="Proteomes" id="UP000304947"/>
    </source>
</evidence>
<evidence type="ECO:0000313" key="24">
    <source>
        <dbReference type="Proteomes" id="UP000308005"/>
    </source>
</evidence>
<evidence type="ECO:0000313" key="27">
    <source>
        <dbReference type="Proteomes" id="UP000310374"/>
    </source>
</evidence>
<feature type="signal peptide" evidence="12">
    <location>
        <begin position="1"/>
        <end position="21"/>
    </location>
</feature>
<dbReference type="EMBL" id="QZAR01000435">
    <property type="protein sequence ID" value="THW81804.1"/>
    <property type="molecule type" value="Genomic_DNA"/>
</dbReference>
<dbReference type="InterPro" id="IPR019623">
    <property type="entry name" value="Rot1"/>
</dbReference>
<evidence type="ECO:0000313" key="28">
    <source>
        <dbReference type="Proteomes" id="UP000310687"/>
    </source>
</evidence>
<dbReference type="Proteomes" id="UP000304928">
    <property type="component" value="Unassembled WGS sequence"/>
</dbReference>
<evidence type="ECO:0000256" key="9">
    <source>
        <dbReference type="ARBA" id="ARBA00024969"/>
    </source>
</evidence>
<evidence type="ECO:0000256" key="8">
    <source>
        <dbReference type="ARBA" id="ARBA00023136"/>
    </source>
</evidence>
<dbReference type="GO" id="GO:0051082">
    <property type="term" value="F:unfolded protein binding"/>
    <property type="evidence" value="ECO:0007669"/>
    <property type="project" value="TreeGrafter"/>
</dbReference>
<evidence type="ECO:0000313" key="19">
    <source>
        <dbReference type="EMBL" id="THZ27156.1"/>
    </source>
</evidence>
<comment type="caution">
    <text evidence="17">The sequence shown here is derived from an EMBL/GenBank/DDBJ whole genome shotgun (WGS) entry which is preliminary data.</text>
</comment>
<keyword evidence="5 12" id="KW-0732">Signal</keyword>
<evidence type="ECO:0000313" key="13">
    <source>
        <dbReference type="EMBL" id="THW31002.1"/>
    </source>
</evidence>
<dbReference type="EMBL" id="QZBJ01000075">
    <property type="protein sequence ID" value="THY70474.1"/>
    <property type="molecule type" value="Genomic_DNA"/>
</dbReference>
<evidence type="ECO:0000256" key="12">
    <source>
        <dbReference type="SAM" id="SignalP"/>
    </source>
</evidence>